<proteinExistence type="predicted"/>
<dbReference type="PANTHER" id="PTHR12526">
    <property type="entry name" value="GLYCOSYLTRANSFERASE"/>
    <property type="match status" value="1"/>
</dbReference>
<dbReference type="RefSeq" id="WP_248345454.1">
    <property type="nucleotide sequence ID" value="NZ_AP025592.1"/>
</dbReference>
<dbReference type="Gene3D" id="3.40.50.2000">
    <property type="entry name" value="Glycogen Phosphorylase B"/>
    <property type="match status" value="2"/>
</dbReference>
<dbReference type="CDD" id="cd03802">
    <property type="entry name" value="GT4_AviGT4-like"/>
    <property type="match status" value="1"/>
</dbReference>
<name>A0ABN6N510_9BACT</name>
<sequence length="356" mass="38537">MRIALVSTPFVPVPPRTYGGTELVVGELARGLSRAGHEVTLFATGDSRGPDVRYAFERPVWPPDPHAELLHCAHAAREIAAGDFDLVHAHSPALLAFAEQLGAPLVYTLHHVREERLSRYYGWRPSVRYVAISRRQAELETGLACDVVHHGLDPSLYRPIALEPAGGRPFAFFLGRLAWCKGPELAVEAAGRAGLELIVAGKPHGADNPPGWEEEVLRPALARPGVRWIGPADLAAKRRAFAGARALLAPLRWEEPFGLFLVEAMLAGCPVLAYPRGAAPELVDDGVTGYLVDGVEEMARALARLERFDRAACRRRALERFSSDRMIRDYLAVYASARAAARAGVAGAAAGTTEAI</sequence>
<dbReference type="InterPro" id="IPR001296">
    <property type="entry name" value="Glyco_trans_1"/>
</dbReference>
<dbReference type="GO" id="GO:0016740">
    <property type="term" value="F:transferase activity"/>
    <property type="evidence" value="ECO:0007669"/>
    <property type="project" value="UniProtKB-KW"/>
</dbReference>
<organism evidence="3 4">
    <name type="scientific">Anaeromyxobacter paludicola</name>
    <dbReference type="NCBI Taxonomy" id="2918171"/>
    <lineage>
        <taxon>Bacteria</taxon>
        <taxon>Pseudomonadati</taxon>
        <taxon>Myxococcota</taxon>
        <taxon>Myxococcia</taxon>
        <taxon>Myxococcales</taxon>
        <taxon>Cystobacterineae</taxon>
        <taxon>Anaeromyxobacteraceae</taxon>
        <taxon>Anaeromyxobacter</taxon>
    </lineage>
</organism>
<accession>A0ABN6N510</accession>
<keyword evidence="4" id="KW-1185">Reference proteome</keyword>
<reference evidence="4" key="1">
    <citation type="journal article" date="2022" name="Int. J. Syst. Evol. Microbiol.">
        <title>Anaeromyxobacter oryzae sp. nov., Anaeromyxobacter diazotrophicus sp. nov. and Anaeromyxobacter paludicola sp. nov., isolated from paddy soils.</title>
        <authorList>
            <person name="Itoh H."/>
            <person name="Xu Z."/>
            <person name="Mise K."/>
            <person name="Masuda Y."/>
            <person name="Ushijima N."/>
            <person name="Hayakawa C."/>
            <person name="Shiratori Y."/>
            <person name="Senoo K."/>
        </authorList>
    </citation>
    <scope>NUCLEOTIDE SEQUENCE [LARGE SCALE GENOMIC DNA]</scope>
    <source>
        <strain evidence="4">Red630</strain>
    </source>
</reference>
<evidence type="ECO:0000313" key="4">
    <source>
        <dbReference type="Proteomes" id="UP001162734"/>
    </source>
</evidence>
<evidence type="ECO:0000259" key="2">
    <source>
        <dbReference type="Pfam" id="PF13439"/>
    </source>
</evidence>
<gene>
    <name evidence="3" type="ORF">AMPC_13830</name>
</gene>
<dbReference type="EMBL" id="AP025592">
    <property type="protein sequence ID" value="BDG08270.1"/>
    <property type="molecule type" value="Genomic_DNA"/>
</dbReference>
<feature type="domain" description="Glycosyl transferase family 1" evidence="1">
    <location>
        <begin position="165"/>
        <end position="307"/>
    </location>
</feature>
<dbReference type="InterPro" id="IPR028098">
    <property type="entry name" value="Glyco_trans_4-like_N"/>
</dbReference>
<dbReference type="Pfam" id="PF13439">
    <property type="entry name" value="Glyco_transf_4"/>
    <property type="match status" value="1"/>
</dbReference>
<dbReference type="Pfam" id="PF00534">
    <property type="entry name" value="Glycos_transf_1"/>
    <property type="match status" value="1"/>
</dbReference>
<feature type="domain" description="Glycosyltransferase subfamily 4-like N-terminal" evidence="2">
    <location>
        <begin position="18"/>
        <end position="135"/>
    </location>
</feature>
<keyword evidence="3" id="KW-0808">Transferase</keyword>
<dbReference type="SUPFAM" id="SSF53756">
    <property type="entry name" value="UDP-Glycosyltransferase/glycogen phosphorylase"/>
    <property type="match status" value="1"/>
</dbReference>
<evidence type="ECO:0000313" key="3">
    <source>
        <dbReference type="EMBL" id="BDG08270.1"/>
    </source>
</evidence>
<dbReference type="PANTHER" id="PTHR12526:SF595">
    <property type="entry name" value="BLL5217 PROTEIN"/>
    <property type="match status" value="1"/>
</dbReference>
<evidence type="ECO:0000259" key="1">
    <source>
        <dbReference type="Pfam" id="PF00534"/>
    </source>
</evidence>
<dbReference type="Proteomes" id="UP001162734">
    <property type="component" value="Chromosome"/>
</dbReference>
<protein>
    <submittedName>
        <fullName evidence="3">Glycosyl transferase</fullName>
    </submittedName>
</protein>